<feature type="compositionally biased region" description="Basic and acidic residues" evidence="1">
    <location>
        <begin position="330"/>
        <end position="353"/>
    </location>
</feature>
<evidence type="ECO:0000313" key="2">
    <source>
        <dbReference type="EMBL" id="NDJ19071.1"/>
    </source>
</evidence>
<feature type="compositionally biased region" description="Pro residues" evidence="1">
    <location>
        <begin position="49"/>
        <end position="79"/>
    </location>
</feature>
<dbReference type="AlphaFoldDB" id="A0A8J8CKY5"/>
<accession>A0A8J8CKY5</accession>
<dbReference type="RefSeq" id="WP_162424600.1">
    <property type="nucleotide sequence ID" value="NZ_WVIE01000024.1"/>
</dbReference>
<evidence type="ECO:0000313" key="3">
    <source>
        <dbReference type="Proteomes" id="UP000646053"/>
    </source>
</evidence>
<feature type="region of interest" description="Disordered" evidence="1">
    <location>
        <begin position="281"/>
        <end position="353"/>
    </location>
</feature>
<comment type="caution">
    <text evidence="2">The sequence shown here is derived from an EMBL/GenBank/DDBJ whole genome shotgun (WGS) entry which is preliminary data.</text>
</comment>
<protein>
    <submittedName>
        <fullName evidence="2">Uncharacterized protein</fullName>
    </submittedName>
</protein>
<feature type="compositionally biased region" description="Basic and acidic residues" evidence="1">
    <location>
        <begin position="291"/>
        <end position="300"/>
    </location>
</feature>
<sequence length="353" mass="38568">MSPLPNRSPQSPTPLSTDDSSTENSSAERGDTVEMSQPLSEKPALMQPPARPVRPAPPPASPPPPASIAAPEPVPPVPEPVEEDPMAASRQQPIPAPSEPMQYRAIGLVRGRYEPSDEQFTRGSMTTSDGTLVEAVLLGRVMSLVKNHLDLSQEHVWVVYPRTRDRQEDLHVQIVGVWEPENLIKSDDAEEPVEDEVPSYVPSSEVQDNYFSIRGEIVYHSTDDGSMIVKIQQAPRKKDDRAKAFKLKLLGNVSGKALGYFWDLQVHRQAGNLVVQQGTSIGMIPPRKKPKFEGRSDFRGGARGGSKPPFRQRTGSAPGRPMGATPPPAPKRDAPLPKPVKKSERAESAETAE</sequence>
<feature type="region of interest" description="Disordered" evidence="1">
    <location>
        <begin position="1"/>
        <end position="100"/>
    </location>
</feature>
<keyword evidence="3" id="KW-1185">Reference proteome</keyword>
<evidence type="ECO:0000256" key="1">
    <source>
        <dbReference type="SAM" id="MobiDB-lite"/>
    </source>
</evidence>
<reference evidence="2" key="1">
    <citation type="submission" date="2019-12" db="EMBL/GenBank/DDBJ databases">
        <title>High-Quality draft genome sequences of three cyanobacteria isolated from the limestone walls of the Old Cathedral of Coimbra.</title>
        <authorList>
            <person name="Tiago I."/>
            <person name="Soares F."/>
            <person name="Portugal A."/>
        </authorList>
    </citation>
    <scope>NUCLEOTIDE SEQUENCE</scope>
    <source>
        <strain evidence="2">A</strain>
    </source>
</reference>
<feature type="compositionally biased region" description="Low complexity" evidence="1">
    <location>
        <begin position="8"/>
        <end position="19"/>
    </location>
</feature>
<name>A0A8J8CKY5_9CYAN</name>
<gene>
    <name evidence="2" type="ORF">GS601_17555</name>
</gene>
<dbReference type="EMBL" id="WVIE01000024">
    <property type="protein sequence ID" value="NDJ19071.1"/>
    <property type="molecule type" value="Genomic_DNA"/>
</dbReference>
<proteinExistence type="predicted"/>
<dbReference type="Proteomes" id="UP000646053">
    <property type="component" value="Unassembled WGS sequence"/>
</dbReference>
<organism evidence="2 3">
    <name type="scientific">Myxacorys almedinensis A</name>
    <dbReference type="NCBI Taxonomy" id="2690445"/>
    <lineage>
        <taxon>Bacteria</taxon>
        <taxon>Bacillati</taxon>
        <taxon>Cyanobacteriota</taxon>
        <taxon>Cyanophyceae</taxon>
        <taxon>Leptolyngbyales</taxon>
        <taxon>Leptolyngbyaceae</taxon>
        <taxon>Myxacorys</taxon>
        <taxon>Myxacorys almedinensis</taxon>
    </lineage>
</organism>